<evidence type="ECO:0000256" key="2">
    <source>
        <dbReference type="SAM" id="SignalP"/>
    </source>
</evidence>
<evidence type="ECO:0000313" key="3">
    <source>
        <dbReference type="EMBL" id="ETN46467.1"/>
    </source>
</evidence>
<dbReference type="GeneID" id="19967991"/>
<evidence type="ECO:0000256" key="1">
    <source>
        <dbReference type="SAM" id="MobiDB-lite"/>
    </source>
</evidence>
<dbReference type="InParanoid" id="W2SCP9"/>
<organism evidence="3 4">
    <name type="scientific">Cyphellophora europaea (strain CBS 101466)</name>
    <name type="common">Phialophora europaea</name>
    <dbReference type="NCBI Taxonomy" id="1220924"/>
    <lineage>
        <taxon>Eukaryota</taxon>
        <taxon>Fungi</taxon>
        <taxon>Dikarya</taxon>
        <taxon>Ascomycota</taxon>
        <taxon>Pezizomycotina</taxon>
        <taxon>Eurotiomycetes</taxon>
        <taxon>Chaetothyriomycetidae</taxon>
        <taxon>Chaetothyriales</taxon>
        <taxon>Cyphellophoraceae</taxon>
        <taxon>Cyphellophora</taxon>
    </lineage>
</organism>
<keyword evidence="2" id="KW-0732">Signal</keyword>
<dbReference type="AlphaFoldDB" id="W2SCP9"/>
<feature type="region of interest" description="Disordered" evidence="1">
    <location>
        <begin position="665"/>
        <end position="691"/>
    </location>
</feature>
<feature type="chain" id="PRO_5004825164" description="CBM20 domain-containing protein" evidence="2">
    <location>
        <begin position="27"/>
        <end position="691"/>
    </location>
</feature>
<reference evidence="3 4" key="1">
    <citation type="submission" date="2013-03" db="EMBL/GenBank/DDBJ databases">
        <title>The Genome Sequence of Phialophora europaea CBS 101466.</title>
        <authorList>
            <consortium name="The Broad Institute Genomics Platform"/>
            <person name="Cuomo C."/>
            <person name="de Hoog S."/>
            <person name="Gorbushina A."/>
            <person name="Walker B."/>
            <person name="Young S.K."/>
            <person name="Zeng Q."/>
            <person name="Gargeya S."/>
            <person name="Fitzgerald M."/>
            <person name="Haas B."/>
            <person name="Abouelleil A."/>
            <person name="Allen A.W."/>
            <person name="Alvarado L."/>
            <person name="Arachchi H.M."/>
            <person name="Berlin A.M."/>
            <person name="Chapman S.B."/>
            <person name="Gainer-Dewar J."/>
            <person name="Goldberg J."/>
            <person name="Griggs A."/>
            <person name="Gujja S."/>
            <person name="Hansen M."/>
            <person name="Howarth C."/>
            <person name="Imamovic A."/>
            <person name="Ireland A."/>
            <person name="Larimer J."/>
            <person name="McCowan C."/>
            <person name="Murphy C."/>
            <person name="Pearson M."/>
            <person name="Poon T.W."/>
            <person name="Priest M."/>
            <person name="Roberts A."/>
            <person name="Saif S."/>
            <person name="Shea T."/>
            <person name="Sisk P."/>
            <person name="Sykes S."/>
            <person name="Wortman J."/>
            <person name="Nusbaum C."/>
            <person name="Birren B."/>
        </authorList>
    </citation>
    <scope>NUCLEOTIDE SEQUENCE [LARGE SCALE GENOMIC DNA]</scope>
    <source>
        <strain evidence="3 4">CBS 101466</strain>
    </source>
</reference>
<dbReference type="SUPFAM" id="SSF53474">
    <property type="entry name" value="alpha/beta-Hydrolases"/>
    <property type="match status" value="1"/>
</dbReference>
<dbReference type="EMBL" id="KB822711">
    <property type="protein sequence ID" value="ETN46467.1"/>
    <property type="molecule type" value="Genomic_DNA"/>
</dbReference>
<evidence type="ECO:0000313" key="4">
    <source>
        <dbReference type="Proteomes" id="UP000030752"/>
    </source>
</evidence>
<dbReference type="Proteomes" id="UP000030752">
    <property type="component" value="Unassembled WGS sequence"/>
</dbReference>
<feature type="compositionally biased region" description="Basic and acidic residues" evidence="1">
    <location>
        <begin position="677"/>
        <end position="691"/>
    </location>
</feature>
<dbReference type="RefSeq" id="XP_008711179.1">
    <property type="nucleotide sequence ID" value="XM_008712957.1"/>
</dbReference>
<dbReference type="OrthoDB" id="184793at2759"/>
<dbReference type="InterPro" id="IPR050583">
    <property type="entry name" value="Mycobacterial_A85_antigen"/>
</dbReference>
<dbReference type="Gene3D" id="3.40.50.1820">
    <property type="entry name" value="alpha/beta hydrolase"/>
    <property type="match status" value="1"/>
</dbReference>
<gene>
    <name evidence="3" type="ORF">HMPREF1541_00652</name>
</gene>
<keyword evidence="4" id="KW-1185">Reference proteome</keyword>
<dbReference type="HOGENOM" id="CLU_024481_1_0_1"/>
<protein>
    <recommendedName>
        <fullName evidence="5">CBM20 domain-containing protein</fullName>
    </recommendedName>
</protein>
<dbReference type="PANTHER" id="PTHR48098">
    <property type="entry name" value="ENTEROCHELIN ESTERASE-RELATED"/>
    <property type="match status" value="1"/>
</dbReference>
<proteinExistence type="predicted"/>
<dbReference type="eggNOG" id="ENOG502QVM1">
    <property type="taxonomic scope" value="Eukaryota"/>
</dbReference>
<name>W2SCP9_CYPE1</name>
<dbReference type="STRING" id="1220924.W2SCP9"/>
<feature type="signal peptide" evidence="2">
    <location>
        <begin position="1"/>
        <end position="26"/>
    </location>
</feature>
<dbReference type="VEuPathDB" id="FungiDB:HMPREF1541_00652"/>
<sequence length="691" mass="75405">MWSPRSRGFPGLGWLCLGALSPAVSGLTVEISVADDLLPSATDGRVMLMFAPVGTDPLDDTDVVTSPNLFFGKNLYQLTETETASLEGGSGDQPRIDVWGFPNISLDDVAPGEYTVQAFFNPYEIVTRADGSVVSVHFPCGDGAEPVDGPGSLTTEAINISLAERDSQTIQLTFDNVTATEDFTGTEIGGCSQGNYEDLELLKYVKIRSELLSDFWNRDMYIGANVLLPAGYDANDSSTLYPVIYHQGHWPGESGAYGYPDDPDFVAAWDNGTLPNTTTPAPQIILVTFRHETAFYDDSYAVNTANLGPYGDAINDELIPHLESLFHMNPHPYARIQDGGSTGGWESAANLIFRPDLFGACFSSYPDSLSFRRHQDIPLYNATNAYTNPDGSKIYSIREVVNDTLTDVTTVEQENHWELSFGTSSRSALQWDVWNAVFGVQGYNHYPLEPWDKVTGDIYPEAVEYWRSMDLAEHITSNWDNALNLGEALKGRIFVYVGSWDNYFLNEGVAEFQAIVDAKGGAGWANVTILEGEEHGGVYQLRDVWDYLQLVEQWVTDHAPDGQTPLADDATSPSSRGNLWADVLARGGREAALARQAPPAVALVDGVIQASVGRWDPGVALQAQWLVNGTPSGGAAFAVAPGENVTYTAAASSWTSWRAHGSGSQSQLQLQVTGRKRGYEDETRTSDSFRL</sequence>
<evidence type="ECO:0008006" key="5">
    <source>
        <dbReference type="Google" id="ProtNLM"/>
    </source>
</evidence>
<dbReference type="InterPro" id="IPR029058">
    <property type="entry name" value="AB_hydrolase_fold"/>
</dbReference>
<accession>W2SCP9</accession>
<dbReference type="PANTHER" id="PTHR48098:SF3">
    <property type="entry name" value="IRON(III) ENTEROBACTIN ESTERASE"/>
    <property type="match status" value="1"/>
</dbReference>